<dbReference type="PROSITE" id="PS51257">
    <property type="entry name" value="PROKAR_LIPOPROTEIN"/>
    <property type="match status" value="1"/>
</dbReference>
<gene>
    <name evidence="1" type="ORF">MTR66_14850</name>
</gene>
<comment type="caution">
    <text evidence="1">The sequence shown here is derived from an EMBL/GenBank/DDBJ whole genome shotgun (WGS) entry which is preliminary data.</text>
</comment>
<sequence length="149" mass="15595">MRGLPAIAALMLAGCSAGQDTEPASPPASFHIDKASLYRAEPDDICRFKDTAFLQRLTLRVTAALPPGTRGFDFVDFDAHTAPEGQGMEAVLRFRSSSADGQARMMYAAGPFDPATCAIGQMTGGTGAGPHAPDAVETFRVAESEESSA</sequence>
<evidence type="ECO:0000313" key="1">
    <source>
        <dbReference type="EMBL" id="MCJ2188092.1"/>
    </source>
</evidence>
<reference evidence="1 2" key="1">
    <citation type="submission" date="2022-04" db="EMBL/GenBank/DDBJ databases">
        <title>Identification of a novel bacterium isolated from mangrove sediments.</title>
        <authorList>
            <person name="Pan X."/>
        </authorList>
    </citation>
    <scope>NUCLEOTIDE SEQUENCE [LARGE SCALE GENOMIC DNA]</scope>
    <source>
        <strain evidence="1 2">B2638</strain>
    </source>
</reference>
<protein>
    <recommendedName>
        <fullName evidence="3">Lipoprotein</fullName>
    </recommendedName>
</protein>
<name>A0ABT0BSR8_9SPHN</name>
<dbReference type="EMBL" id="JALHLG010000024">
    <property type="protein sequence ID" value="MCJ2188092.1"/>
    <property type="molecule type" value="Genomic_DNA"/>
</dbReference>
<proteinExistence type="predicted"/>
<dbReference type="RefSeq" id="WP_243922415.1">
    <property type="nucleotide sequence ID" value="NZ_JALHLG010000024.1"/>
</dbReference>
<evidence type="ECO:0000313" key="2">
    <source>
        <dbReference type="Proteomes" id="UP001202281"/>
    </source>
</evidence>
<organism evidence="1 2">
    <name type="scientific">Novosphingobium beihaiensis</name>
    <dbReference type="NCBI Taxonomy" id="2930389"/>
    <lineage>
        <taxon>Bacteria</taxon>
        <taxon>Pseudomonadati</taxon>
        <taxon>Pseudomonadota</taxon>
        <taxon>Alphaproteobacteria</taxon>
        <taxon>Sphingomonadales</taxon>
        <taxon>Sphingomonadaceae</taxon>
        <taxon>Novosphingobium</taxon>
    </lineage>
</organism>
<evidence type="ECO:0008006" key="3">
    <source>
        <dbReference type="Google" id="ProtNLM"/>
    </source>
</evidence>
<keyword evidence="2" id="KW-1185">Reference proteome</keyword>
<accession>A0ABT0BSR8</accession>
<dbReference type="Proteomes" id="UP001202281">
    <property type="component" value="Unassembled WGS sequence"/>
</dbReference>